<dbReference type="HOGENOM" id="CLU_745532_0_0_9"/>
<evidence type="ECO:0000313" key="1">
    <source>
        <dbReference type="EMBL" id="AWM74858.1"/>
    </source>
</evidence>
<name>A0A0F4LIH6_9LACO</name>
<keyword evidence="4" id="KW-1185">Reference proteome</keyword>
<gene>
    <name evidence="1" type="ORF">DKL58_02110</name>
    <name evidence="2" type="ORF">JF76_04450</name>
</gene>
<dbReference type="Proteomes" id="UP000246036">
    <property type="component" value="Chromosome"/>
</dbReference>
<dbReference type="STRING" id="1218493.JF76_04450"/>
<dbReference type="EMBL" id="JXBY01000011">
    <property type="protein sequence ID" value="KJY58128.1"/>
    <property type="molecule type" value="Genomic_DNA"/>
</dbReference>
<dbReference type="InterPro" id="IPR011050">
    <property type="entry name" value="Pectin_lyase_fold/virulence"/>
</dbReference>
<evidence type="ECO:0008006" key="5">
    <source>
        <dbReference type="Google" id="ProtNLM"/>
    </source>
</evidence>
<protein>
    <recommendedName>
        <fullName evidence="5">Right handed beta helix domain-containing protein</fullName>
    </recommendedName>
</protein>
<reference evidence="1 4" key="2">
    <citation type="submission" date="2018-05" db="EMBL/GenBank/DDBJ databases">
        <title>Reference genomes for bee gut microbiota database.</title>
        <authorList>
            <person name="Ellegaard K.M."/>
        </authorList>
    </citation>
    <scope>NUCLEOTIDE SEQUENCE [LARGE SCALE GENOMIC DNA]</scope>
    <source>
        <strain evidence="1 4">ESL0186</strain>
    </source>
</reference>
<organism evidence="2 3">
    <name type="scientific">Lactobacillus kullabergensis</name>
    <dbReference type="NCBI Taxonomy" id="1218493"/>
    <lineage>
        <taxon>Bacteria</taxon>
        <taxon>Bacillati</taxon>
        <taxon>Bacillota</taxon>
        <taxon>Bacilli</taxon>
        <taxon>Lactobacillales</taxon>
        <taxon>Lactobacillaceae</taxon>
        <taxon>Lactobacillus</taxon>
    </lineage>
</organism>
<accession>A0A0F4LIH6</accession>
<dbReference type="EMBL" id="CP029477">
    <property type="protein sequence ID" value="AWM74858.1"/>
    <property type="molecule type" value="Genomic_DNA"/>
</dbReference>
<dbReference type="KEGG" id="lkl:DKL58_02110"/>
<proteinExistence type="predicted"/>
<sequence length="371" mass="40663">MSRLVRVGAGGKEISWHNALNDLRADDVLLLEPGFYEIPAGIFLSDITIKGTGNLPEDTTILGYLNVDAGSQFVNLENLCVNTVNDANSLFIPAEANTFLSLRNCIVKGFGGDTATIAANGKVTLELFSTVIMNGSVSLFADSNFRLEMNDSTIKNVVQDIGALALEGHGTAIINNSRIHGSIDTFKKSNVELDINNTVVYSLLIQGQAWLNMLNSKLLSQEDTGMFITDETWINIIGSEFKGGFYCEKNPHIIIQNSRINRLIATGKAKITLNNSVIVNHADFQNEVECNSRRVTFNGGNEYEYFLALSDQAQFEGHDLIFNSNGANLAVENQAHLHASVIATSDDSITVECGQNAEFRLWGMKWTTKKN</sequence>
<dbReference type="OrthoDB" id="2268444at2"/>
<dbReference type="Proteomes" id="UP000033533">
    <property type="component" value="Unassembled WGS sequence"/>
</dbReference>
<evidence type="ECO:0000313" key="2">
    <source>
        <dbReference type="EMBL" id="KJY58128.1"/>
    </source>
</evidence>
<evidence type="ECO:0000313" key="4">
    <source>
        <dbReference type="Proteomes" id="UP000246036"/>
    </source>
</evidence>
<reference evidence="2 3" key="1">
    <citation type="submission" date="2014-12" db="EMBL/GenBank/DDBJ databases">
        <title>Comparative genomics of the lactic acid bacteria isolated from the honey bee gut.</title>
        <authorList>
            <person name="Ellegaard K.M."/>
            <person name="Tamarit D."/>
            <person name="Javelind E."/>
            <person name="Olofsson T."/>
            <person name="Andersson S.G."/>
            <person name="Vasquez A."/>
        </authorList>
    </citation>
    <scope>NUCLEOTIDE SEQUENCE [LARGE SCALE GENOMIC DNA]</scope>
    <source>
        <strain evidence="2 3">Biut2</strain>
    </source>
</reference>
<dbReference type="PATRIC" id="fig|1218493.3.peg.475"/>
<dbReference type="RefSeq" id="WP_045927640.1">
    <property type="nucleotide sequence ID" value="NZ_CP029477.1"/>
</dbReference>
<dbReference type="SUPFAM" id="SSF51126">
    <property type="entry name" value="Pectin lyase-like"/>
    <property type="match status" value="1"/>
</dbReference>
<dbReference type="AlphaFoldDB" id="A0A0F4LIH6"/>
<evidence type="ECO:0000313" key="3">
    <source>
        <dbReference type="Proteomes" id="UP000033533"/>
    </source>
</evidence>